<dbReference type="eggNOG" id="COG0017">
    <property type="taxonomic scope" value="Bacteria"/>
</dbReference>
<dbReference type="GO" id="GO:0004812">
    <property type="term" value="F:aminoacyl-tRNA ligase activity"/>
    <property type="evidence" value="ECO:0007669"/>
    <property type="project" value="UniProtKB-KW"/>
</dbReference>
<sequence>MQVNKVFKVIKVIQYHKKFLKIIATHNFHYYIIVLKNGNYNQLPQENNSISVKGKYQIYQNQIEIIADELTVLKADYKKKFDSLQAEKNQRLYIRSEATKQVYRILTEKGLLPVQSPTITSKWVKGNTNPFKISYYGKERFLSISNMVYHQLMISNGMSDIFELGKLHREELSSGKMKLSEFTTLDISRSFCQIDDICSLFEELIIELWLSLSKIDLLNLTLIEEVRFDRINYQDLLKKSGQKSFTGSQLPAKCRNYLQTNFSSFVWVTNFDVRKRPFYTKSYNGISIDAQLWYRGKQYFAAGSEIETDIEKILDNMNIRGNDPKLYREYLSSMKNGFPPMAMIGMGFEMLLSHLFKESFTIDYAYFPRVEHGDFF</sequence>
<feature type="domain" description="Aminoacyl-transfer RNA synthetases class-II family profile" evidence="6">
    <location>
        <begin position="94"/>
        <end position="368"/>
    </location>
</feature>
<dbReference type="AlphaFoldDB" id="R3TR94"/>
<name>R3TR94_9ENTE</name>
<keyword evidence="5" id="KW-0030">Aminoacyl-tRNA synthetase</keyword>
<accession>R3TR94</accession>
<evidence type="ECO:0000256" key="4">
    <source>
        <dbReference type="ARBA" id="ARBA00022917"/>
    </source>
</evidence>
<evidence type="ECO:0000256" key="1">
    <source>
        <dbReference type="ARBA" id="ARBA00022598"/>
    </source>
</evidence>
<dbReference type="InterPro" id="IPR004364">
    <property type="entry name" value="Aa-tRNA-synt_II"/>
</dbReference>
<evidence type="ECO:0000256" key="2">
    <source>
        <dbReference type="ARBA" id="ARBA00022741"/>
    </source>
</evidence>
<evidence type="ECO:0000256" key="3">
    <source>
        <dbReference type="ARBA" id="ARBA00022840"/>
    </source>
</evidence>
<evidence type="ECO:0000313" key="7">
    <source>
        <dbReference type="EMBL" id="EOL43658.1"/>
    </source>
</evidence>
<keyword evidence="4" id="KW-0648">Protein biosynthesis</keyword>
<evidence type="ECO:0000256" key="5">
    <source>
        <dbReference type="ARBA" id="ARBA00023146"/>
    </source>
</evidence>
<keyword evidence="8" id="KW-1185">Reference proteome</keyword>
<keyword evidence="2" id="KW-0547">Nucleotide-binding</keyword>
<dbReference type="InterPro" id="IPR045864">
    <property type="entry name" value="aa-tRNA-synth_II/BPL/LPL"/>
</dbReference>
<keyword evidence="1" id="KW-0436">Ligase</keyword>
<dbReference type="GO" id="GO:0006418">
    <property type="term" value="P:tRNA aminoacylation for protein translation"/>
    <property type="evidence" value="ECO:0007669"/>
    <property type="project" value="InterPro"/>
</dbReference>
<dbReference type="PATRIC" id="fig|1158612.3.peg.2956"/>
<dbReference type="Proteomes" id="UP000013840">
    <property type="component" value="Unassembled WGS sequence"/>
</dbReference>
<keyword evidence="3" id="KW-0067">ATP-binding</keyword>
<dbReference type="PANTHER" id="PTHR22594">
    <property type="entry name" value="ASPARTYL/LYSYL-TRNA SYNTHETASE"/>
    <property type="match status" value="1"/>
</dbReference>
<dbReference type="RefSeq" id="WP_010773067.1">
    <property type="nucleotide sequence ID" value="NZ_KB946335.1"/>
</dbReference>
<gene>
    <name evidence="7" type="ORF">UC7_02988</name>
</gene>
<dbReference type="EMBL" id="AJAU01000022">
    <property type="protein sequence ID" value="EOL43658.1"/>
    <property type="molecule type" value="Genomic_DNA"/>
</dbReference>
<dbReference type="GO" id="GO:0016740">
    <property type="term" value="F:transferase activity"/>
    <property type="evidence" value="ECO:0007669"/>
    <property type="project" value="UniProtKB-ARBA"/>
</dbReference>
<dbReference type="PROSITE" id="PS50862">
    <property type="entry name" value="AA_TRNA_LIGASE_II"/>
    <property type="match status" value="1"/>
</dbReference>
<comment type="caution">
    <text evidence="7">The sequence shown here is derived from an EMBL/GenBank/DDBJ whole genome shotgun (WGS) entry which is preliminary data.</text>
</comment>
<dbReference type="Pfam" id="PF00152">
    <property type="entry name" value="tRNA-synt_2"/>
    <property type="match status" value="1"/>
</dbReference>
<proteinExistence type="predicted"/>
<dbReference type="SUPFAM" id="SSF55681">
    <property type="entry name" value="Class II aaRS and biotin synthetases"/>
    <property type="match status" value="1"/>
</dbReference>
<dbReference type="Gene3D" id="3.30.930.10">
    <property type="entry name" value="Bira Bifunctional Protein, Domain 2"/>
    <property type="match status" value="1"/>
</dbReference>
<dbReference type="GO" id="GO:0140096">
    <property type="term" value="F:catalytic activity, acting on a protein"/>
    <property type="evidence" value="ECO:0007669"/>
    <property type="project" value="UniProtKB-ARBA"/>
</dbReference>
<protein>
    <recommendedName>
        <fullName evidence="6">Aminoacyl-transfer RNA synthetases class-II family profile domain-containing protein</fullName>
    </recommendedName>
</protein>
<dbReference type="GO" id="GO:0005524">
    <property type="term" value="F:ATP binding"/>
    <property type="evidence" value="ECO:0007669"/>
    <property type="project" value="UniProtKB-KW"/>
</dbReference>
<reference evidence="7 8" key="1">
    <citation type="submission" date="2013-02" db="EMBL/GenBank/DDBJ databases">
        <title>The Genome Sequence of Enterococcus caccae BAA-1240.</title>
        <authorList>
            <consortium name="The Broad Institute Genome Sequencing Platform"/>
            <consortium name="The Broad Institute Genome Sequencing Center for Infectious Disease"/>
            <person name="Earl A.M."/>
            <person name="Gilmore M.S."/>
            <person name="Lebreton F."/>
            <person name="Walker B."/>
            <person name="Young S.K."/>
            <person name="Zeng Q."/>
            <person name="Gargeya S."/>
            <person name="Fitzgerald M."/>
            <person name="Haas B."/>
            <person name="Abouelleil A."/>
            <person name="Alvarado L."/>
            <person name="Arachchi H.M."/>
            <person name="Berlin A.M."/>
            <person name="Chapman S.B."/>
            <person name="Dewar J."/>
            <person name="Goldberg J."/>
            <person name="Griggs A."/>
            <person name="Gujja S."/>
            <person name="Hansen M."/>
            <person name="Howarth C."/>
            <person name="Imamovic A."/>
            <person name="Larimer J."/>
            <person name="McCowan C."/>
            <person name="Murphy C."/>
            <person name="Neiman D."/>
            <person name="Pearson M."/>
            <person name="Priest M."/>
            <person name="Roberts A."/>
            <person name="Saif S."/>
            <person name="Shea T."/>
            <person name="Sisk P."/>
            <person name="Sykes S."/>
            <person name="Wortman J."/>
            <person name="Nusbaum C."/>
            <person name="Birren B."/>
        </authorList>
    </citation>
    <scope>NUCLEOTIDE SEQUENCE [LARGE SCALE GENOMIC DNA]</scope>
    <source>
        <strain evidence="7 8">ATCC BAA-1240</strain>
    </source>
</reference>
<dbReference type="InterPro" id="IPR006195">
    <property type="entry name" value="aa-tRNA-synth_II"/>
</dbReference>
<evidence type="ECO:0000313" key="8">
    <source>
        <dbReference type="Proteomes" id="UP000013840"/>
    </source>
</evidence>
<evidence type="ECO:0000259" key="6">
    <source>
        <dbReference type="PROSITE" id="PS50862"/>
    </source>
</evidence>
<organism evidence="7 8">
    <name type="scientific">Enterococcus caccae ATCC BAA-1240</name>
    <dbReference type="NCBI Taxonomy" id="1158612"/>
    <lineage>
        <taxon>Bacteria</taxon>
        <taxon>Bacillati</taxon>
        <taxon>Bacillota</taxon>
        <taxon>Bacilli</taxon>
        <taxon>Lactobacillales</taxon>
        <taxon>Enterococcaceae</taxon>
        <taxon>Enterococcus</taxon>
    </lineage>
</organism>
<dbReference type="STRING" id="317735.RU98_GL000163"/>